<keyword evidence="2" id="KW-1133">Transmembrane helix</keyword>
<keyword evidence="2" id="KW-0812">Transmembrane</keyword>
<proteinExistence type="predicted"/>
<organism evidence="3 4">
    <name type="scientific">Streptomyces carpaticus</name>
    <dbReference type="NCBI Taxonomy" id="285558"/>
    <lineage>
        <taxon>Bacteria</taxon>
        <taxon>Bacillati</taxon>
        <taxon>Actinomycetota</taxon>
        <taxon>Actinomycetes</taxon>
        <taxon>Kitasatosporales</taxon>
        <taxon>Streptomycetaceae</taxon>
        <taxon>Streptomyces</taxon>
    </lineage>
</organism>
<protein>
    <recommendedName>
        <fullName evidence="5">Secreted protein</fullName>
    </recommendedName>
</protein>
<evidence type="ECO:0000256" key="2">
    <source>
        <dbReference type="SAM" id="Phobius"/>
    </source>
</evidence>
<gene>
    <name evidence="3" type="ORF">ACE11A_09040</name>
</gene>
<evidence type="ECO:0000313" key="3">
    <source>
        <dbReference type="EMBL" id="MFB4194493.1"/>
    </source>
</evidence>
<sequence>MHRQPGTYARSRRRRPGRPPAFRSLVAVALAITLSAFAGQWYLDRTVNHAAGGWREASCEEAYAAAGFEAPREAADTRCARRAGAWAAVFTVGGADFEEWLREEHGVTVPAHHLPDETDSNSADATLDWSPPDRTPLLTPPLRDLDLTAYLTARGEARVRWVFSG</sequence>
<feature type="transmembrane region" description="Helical" evidence="2">
    <location>
        <begin position="21"/>
        <end position="43"/>
    </location>
</feature>
<dbReference type="RefSeq" id="WP_375062502.1">
    <property type="nucleotide sequence ID" value="NZ_JBHGBT010000006.1"/>
</dbReference>
<evidence type="ECO:0000313" key="4">
    <source>
        <dbReference type="Proteomes" id="UP001577267"/>
    </source>
</evidence>
<dbReference type="EMBL" id="JBHGBT010000006">
    <property type="protein sequence ID" value="MFB4194493.1"/>
    <property type="molecule type" value="Genomic_DNA"/>
</dbReference>
<keyword evidence="2" id="KW-0472">Membrane</keyword>
<reference evidence="3 4" key="1">
    <citation type="submission" date="2024-09" db="EMBL/GenBank/DDBJ databases">
        <title>Draft genome sequence of multifaceted antimicrobials producing Streptomyces sp. strain FH1.</title>
        <authorList>
            <person name="Hassan F."/>
            <person name="Ali H."/>
            <person name="Hassan N."/>
            <person name="Nawaz A."/>
        </authorList>
    </citation>
    <scope>NUCLEOTIDE SEQUENCE [LARGE SCALE GENOMIC DNA]</scope>
    <source>
        <strain evidence="3 4">FH1</strain>
    </source>
</reference>
<keyword evidence="4" id="KW-1185">Reference proteome</keyword>
<evidence type="ECO:0000256" key="1">
    <source>
        <dbReference type="SAM" id="MobiDB-lite"/>
    </source>
</evidence>
<name>A0ABV4ZK39_9ACTN</name>
<dbReference type="Proteomes" id="UP001577267">
    <property type="component" value="Unassembled WGS sequence"/>
</dbReference>
<feature type="region of interest" description="Disordered" evidence="1">
    <location>
        <begin position="111"/>
        <end position="135"/>
    </location>
</feature>
<accession>A0ABV4ZK39</accession>
<comment type="caution">
    <text evidence="3">The sequence shown here is derived from an EMBL/GenBank/DDBJ whole genome shotgun (WGS) entry which is preliminary data.</text>
</comment>
<evidence type="ECO:0008006" key="5">
    <source>
        <dbReference type="Google" id="ProtNLM"/>
    </source>
</evidence>